<feature type="transmembrane region" description="Helical" evidence="1">
    <location>
        <begin position="62"/>
        <end position="85"/>
    </location>
</feature>
<evidence type="ECO:0000256" key="1">
    <source>
        <dbReference type="SAM" id="Phobius"/>
    </source>
</evidence>
<dbReference type="InterPro" id="IPR033424">
    <property type="entry name" value="MASE4"/>
</dbReference>
<dbReference type="Pfam" id="PF17158">
    <property type="entry name" value="MASE4"/>
    <property type="match status" value="1"/>
</dbReference>
<evidence type="ECO:0000313" key="3">
    <source>
        <dbReference type="EMBL" id="MEI6001787.1"/>
    </source>
</evidence>
<evidence type="ECO:0000313" key="4">
    <source>
        <dbReference type="Proteomes" id="UP001386437"/>
    </source>
</evidence>
<organism evidence="3 4">
    <name type="scientific">Paraburkholderia bengalensis</name>
    <dbReference type="NCBI Taxonomy" id="2747562"/>
    <lineage>
        <taxon>Bacteria</taxon>
        <taxon>Pseudomonadati</taxon>
        <taxon>Pseudomonadota</taxon>
        <taxon>Betaproteobacteria</taxon>
        <taxon>Burkholderiales</taxon>
        <taxon>Burkholderiaceae</taxon>
        <taxon>Paraburkholderia</taxon>
    </lineage>
</organism>
<name>A0ABU8J1H6_9BURK</name>
<feature type="transmembrane region" description="Helical" evidence="1">
    <location>
        <begin position="38"/>
        <end position="56"/>
    </location>
</feature>
<dbReference type="EMBL" id="JACFYJ010000084">
    <property type="protein sequence ID" value="MEI6001787.1"/>
    <property type="molecule type" value="Genomic_DNA"/>
</dbReference>
<proteinExistence type="predicted"/>
<keyword evidence="1" id="KW-1133">Transmembrane helix</keyword>
<accession>A0ABU8J1H6</accession>
<protein>
    <submittedName>
        <fullName evidence="3">MASE4 domain-containing protein</fullName>
    </submittedName>
</protein>
<keyword evidence="4" id="KW-1185">Reference proteome</keyword>
<feature type="domain" description="Membrane-associated sensor" evidence="2">
    <location>
        <begin position="63"/>
        <end position="159"/>
    </location>
</feature>
<keyword evidence="1" id="KW-0812">Transmembrane</keyword>
<dbReference type="Proteomes" id="UP001386437">
    <property type="component" value="Unassembled WGS sequence"/>
</dbReference>
<feature type="transmembrane region" description="Helical" evidence="1">
    <location>
        <begin position="97"/>
        <end position="116"/>
    </location>
</feature>
<comment type="caution">
    <text evidence="3">The sequence shown here is derived from an EMBL/GenBank/DDBJ whole genome shotgun (WGS) entry which is preliminary data.</text>
</comment>
<sequence>MPIPASLFGAALREYELMPPSGLFLSTARPEPHERRSAYITLIVSVALFATLAPFAGKPLPVLWVFVPVYNSAIAINDVVTAGLLLGQFTILRSSSLLVLAGAYLFTGLMAGAHMLSFPGVFSPTGWLGAGEQTTAWLYVLWHGSFPVMIIAYVLLGRSDGLPLAPAGHAAVRNSQYHWRGNVSLSGTASPDRVDSRPRSAVRQD</sequence>
<feature type="transmembrane region" description="Helical" evidence="1">
    <location>
        <begin position="136"/>
        <end position="156"/>
    </location>
</feature>
<evidence type="ECO:0000259" key="2">
    <source>
        <dbReference type="Pfam" id="PF17158"/>
    </source>
</evidence>
<keyword evidence="1" id="KW-0472">Membrane</keyword>
<reference evidence="3 4" key="1">
    <citation type="journal article" date="2022" name="Arch. Microbiol.">
        <title>Paraburkholderia bengalensis sp. nov. isolated from roots of Oryza sativa, IR64.</title>
        <authorList>
            <person name="Nag P."/>
            <person name="Mondal N."/>
            <person name="Sarkar J."/>
            <person name="Das S."/>
        </authorList>
    </citation>
    <scope>NUCLEOTIDE SEQUENCE [LARGE SCALE GENOMIC DNA]</scope>
    <source>
        <strain evidence="3 4">IR64_4_BI</strain>
    </source>
</reference>
<gene>
    <name evidence="3" type="ORF">H3V53_32920</name>
</gene>